<comment type="caution">
    <text evidence="2">The sequence shown here is derived from an EMBL/GenBank/DDBJ whole genome shotgun (WGS) entry which is preliminary data.</text>
</comment>
<keyword evidence="3" id="KW-1185">Reference proteome</keyword>
<reference evidence="2" key="1">
    <citation type="submission" date="2021-06" db="EMBL/GenBank/DDBJ databases">
        <authorList>
            <person name="Kallberg Y."/>
            <person name="Tangrot J."/>
            <person name="Rosling A."/>
        </authorList>
    </citation>
    <scope>NUCLEOTIDE SEQUENCE</scope>
    <source>
        <strain evidence="2">AZ414A</strain>
    </source>
</reference>
<evidence type="ECO:0000313" key="2">
    <source>
        <dbReference type="EMBL" id="CAG8584478.1"/>
    </source>
</evidence>
<evidence type="ECO:0000256" key="1">
    <source>
        <dbReference type="SAM" id="MobiDB-lite"/>
    </source>
</evidence>
<name>A0A9N9C067_9GLOM</name>
<gene>
    <name evidence="2" type="ORF">DEBURN_LOCUS8736</name>
</gene>
<feature type="region of interest" description="Disordered" evidence="1">
    <location>
        <begin position="118"/>
        <end position="142"/>
    </location>
</feature>
<sequence>MFISKIINFLKPNQIIEEDVKYKQLAGIAVKENMSLELDINSYSEEDDMDFDEVIDSETRMIKENYSDIMFDFNDINESIEEEESKFNNKNYELDDDTSISEYQKPYQDEQNDTIFEKNIIPKEENDKEDKGEDKQQHKCYESDSVVSSQIITVTSLPLEIEEIAKIHDTHNNEMNDVEEFTPIFKERNLDPDSLKQQPSSTFNQKVSSLIRTIEYSLEPEEEVKDLLNKYDRESDYELSDDEKVTKNNQYIQNDDEIFELACNFEDFEDNINDKEVLYDINDEQINLEEKEKELNINIKPDNLYVDSSKQTVIEINNMILQLYLECKDINENHSEFSFAESILKGSIPS</sequence>
<dbReference type="EMBL" id="CAJVPK010001384">
    <property type="protein sequence ID" value="CAG8584478.1"/>
    <property type="molecule type" value="Genomic_DNA"/>
</dbReference>
<dbReference type="AlphaFoldDB" id="A0A9N9C067"/>
<dbReference type="OrthoDB" id="10364057at2759"/>
<protein>
    <submittedName>
        <fullName evidence="2">602_t:CDS:1</fullName>
    </submittedName>
</protein>
<dbReference type="Proteomes" id="UP000789706">
    <property type="component" value="Unassembled WGS sequence"/>
</dbReference>
<proteinExistence type="predicted"/>
<feature type="compositionally biased region" description="Basic and acidic residues" evidence="1">
    <location>
        <begin position="120"/>
        <end position="142"/>
    </location>
</feature>
<accession>A0A9N9C067</accession>
<evidence type="ECO:0000313" key="3">
    <source>
        <dbReference type="Proteomes" id="UP000789706"/>
    </source>
</evidence>
<organism evidence="2 3">
    <name type="scientific">Diversispora eburnea</name>
    <dbReference type="NCBI Taxonomy" id="1213867"/>
    <lineage>
        <taxon>Eukaryota</taxon>
        <taxon>Fungi</taxon>
        <taxon>Fungi incertae sedis</taxon>
        <taxon>Mucoromycota</taxon>
        <taxon>Glomeromycotina</taxon>
        <taxon>Glomeromycetes</taxon>
        <taxon>Diversisporales</taxon>
        <taxon>Diversisporaceae</taxon>
        <taxon>Diversispora</taxon>
    </lineage>
</organism>